<dbReference type="Pfam" id="PF13505">
    <property type="entry name" value="OMP_b-brl"/>
    <property type="match status" value="1"/>
</dbReference>
<accession>A0AAP6JDQ0</accession>
<evidence type="ECO:0000313" key="5">
    <source>
        <dbReference type="Proteomes" id="UP001302316"/>
    </source>
</evidence>
<organism evidence="4 5">
    <name type="scientific">Natronospira elongata</name>
    <dbReference type="NCBI Taxonomy" id="3110268"/>
    <lineage>
        <taxon>Bacteria</taxon>
        <taxon>Pseudomonadati</taxon>
        <taxon>Pseudomonadota</taxon>
        <taxon>Gammaproteobacteria</taxon>
        <taxon>Natronospirales</taxon>
        <taxon>Natronospiraceae</taxon>
        <taxon>Natronospira</taxon>
    </lineage>
</organism>
<dbReference type="Gene3D" id="2.40.160.20">
    <property type="match status" value="1"/>
</dbReference>
<evidence type="ECO:0000313" key="4">
    <source>
        <dbReference type="EMBL" id="MEA5445098.1"/>
    </source>
</evidence>
<dbReference type="SUPFAM" id="SSF56925">
    <property type="entry name" value="OMPA-like"/>
    <property type="match status" value="1"/>
</dbReference>
<proteinExistence type="predicted"/>
<feature type="domain" description="Outer membrane protein beta-barrel" evidence="3">
    <location>
        <begin position="14"/>
        <end position="161"/>
    </location>
</feature>
<sequence length="161" mass="17064">MSIRSAGLIRPLVLFTAVLLAAPVQANEDLDGFHFGGGVSSNSVSGSRNAIGAQFFGGYDFGPILGDANLLAEVGYMDSDFISDGRRRPSAQGLWATAVAQLPLTGYWSLLGRAGLDFGDDDGLMVGVGGAWQANQQLQLRGEIIARDNIDSFQFNVVYGF</sequence>
<evidence type="ECO:0000259" key="3">
    <source>
        <dbReference type="Pfam" id="PF13505"/>
    </source>
</evidence>
<dbReference type="AlphaFoldDB" id="A0AAP6JDQ0"/>
<dbReference type="EMBL" id="JAYGII010000006">
    <property type="protein sequence ID" value="MEA5445098.1"/>
    <property type="molecule type" value="Genomic_DNA"/>
</dbReference>
<keyword evidence="1 2" id="KW-0732">Signal</keyword>
<feature type="signal peptide" evidence="2">
    <location>
        <begin position="1"/>
        <end position="26"/>
    </location>
</feature>
<keyword evidence="5" id="KW-1185">Reference proteome</keyword>
<comment type="caution">
    <text evidence="4">The sequence shown here is derived from an EMBL/GenBank/DDBJ whole genome shotgun (WGS) entry which is preliminary data.</text>
</comment>
<protein>
    <submittedName>
        <fullName evidence="4">Outer membrane beta-barrel protein</fullName>
    </submittedName>
</protein>
<dbReference type="Proteomes" id="UP001302316">
    <property type="component" value="Unassembled WGS sequence"/>
</dbReference>
<reference evidence="4 5" key="1">
    <citation type="submission" date="2023-12" db="EMBL/GenBank/DDBJ databases">
        <title>Whole-genome sequencing of halo(alkali)philic microorganisms from hypersaline lakes.</title>
        <authorList>
            <person name="Sorokin D.Y."/>
            <person name="Merkel A.Y."/>
            <person name="Messina E."/>
            <person name="Yakimov M."/>
        </authorList>
    </citation>
    <scope>NUCLEOTIDE SEQUENCE [LARGE SCALE GENOMIC DNA]</scope>
    <source>
        <strain evidence="4 5">AB-CW1</strain>
    </source>
</reference>
<evidence type="ECO:0000256" key="2">
    <source>
        <dbReference type="SAM" id="SignalP"/>
    </source>
</evidence>
<feature type="chain" id="PRO_5043020581" evidence="2">
    <location>
        <begin position="27"/>
        <end position="161"/>
    </location>
</feature>
<name>A0AAP6JDQ0_9GAMM</name>
<dbReference type="InterPro" id="IPR011250">
    <property type="entry name" value="OMP/PagP_B-barrel"/>
</dbReference>
<gene>
    <name evidence="4" type="ORF">VCB98_04595</name>
</gene>
<dbReference type="RefSeq" id="WP_346050729.1">
    <property type="nucleotide sequence ID" value="NZ_JAYGII010000006.1"/>
</dbReference>
<evidence type="ECO:0000256" key="1">
    <source>
        <dbReference type="ARBA" id="ARBA00022729"/>
    </source>
</evidence>
<dbReference type="InterPro" id="IPR027385">
    <property type="entry name" value="Beta-barrel_OMP"/>
</dbReference>